<comment type="caution">
    <text evidence="6">The sequence shown here is derived from an EMBL/GenBank/DDBJ whole genome shotgun (WGS) entry which is preliminary data.</text>
</comment>
<dbReference type="InterPro" id="IPR004808">
    <property type="entry name" value="AP_endonuc_1"/>
</dbReference>
<comment type="cofactor">
    <cofactor evidence="1">
        <name>Mg(2+)</name>
        <dbReference type="ChEBI" id="CHEBI:18420"/>
    </cofactor>
</comment>
<proteinExistence type="predicted"/>
<evidence type="ECO:0000256" key="4">
    <source>
        <dbReference type="ARBA" id="ARBA00022842"/>
    </source>
</evidence>
<dbReference type="PANTHER" id="PTHR22748:SF6">
    <property type="entry name" value="DNA-(APURINIC OR APYRIMIDINIC SITE) ENDONUCLEASE"/>
    <property type="match status" value="1"/>
</dbReference>
<dbReference type="PANTHER" id="PTHR22748">
    <property type="entry name" value="AP ENDONUCLEASE"/>
    <property type="match status" value="1"/>
</dbReference>
<dbReference type="InterPro" id="IPR036691">
    <property type="entry name" value="Endo/exonu/phosph_ase_sf"/>
</dbReference>
<keyword evidence="2" id="KW-0479">Metal-binding</keyword>
<gene>
    <name evidence="6" type="ORF">F5050DRAFT_1580903</name>
</gene>
<evidence type="ECO:0000256" key="3">
    <source>
        <dbReference type="ARBA" id="ARBA00022801"/>
    </source>
</evidence>
<evidence type="ECO:0008006" key="8">
    <source>
        <dbReference type="Google" id="ProtNLM"/>
    </source>
</evidence>
<dbReference type="Gene3D" id="3.60.10.10">
    <property type="entry name" value="Endonuclease/exonuclease/phosphatase"/>
    <property type="match status" value="1"/>
</dbReference>
<keyword evidence="3" id="KW-0378">Hydrolase</keyword>
<accession>A0ABQ8PZM4</accession>
<evidence type="ECO:0000256" key="5">
    <source>
        <dbReference type="SAM" id="MobiDB-lite"/>
    </source>
</evidence>
<evidence type="ECO:0000313" key="7">
    <source>
        <dbReference type="Proteomes" id="UP001163828"/>
    </source>
</evidence>
<feature type="region of interest" description="Disordered" evidence="5">
    <location>
        <begin position="440"/>
        <end position="465"/>
    </location>
</feature>
<keyword evidence="4" id="KW-0460">Magnesium</keyword>
<evidence type="ECO:0000313" key="6">
    <source>
        <dbReference type="EMBL" id="KAJ3991727.1"/>
    </source>
</evidence>
<protein>
    <recommendedName>
        <fullName evidence="8">DNase I-like protein</fullName>
    </recommendedName>
</protein>
<reference evidence="6" key="1">
    <citation type="submission" date="2022-08" db="EMBL/GenBank/DDBJ databases">
        <authorList>
            <consortium name="DOE Joint Genome Institute"/>
            <person name="Min B."/>
            <person name="Riley R."/>
            <person name="Sierra-Patev S."/>
            <person name="Naranjo-Ortiz M."/>
            <person name="Looney B."/>
            <person name="Konkel Z."/>
            <person name="Slot J.C."/>
            <person name="Sakamoto Y."/>
            <person name="Steenwyk J.L."/>
            <person name="Rokas A."/>
            <person name="Carro J."/>
            <person name="Camarero S."/>
            <person name="Ferreira P."/>
            <person name="Molpeceres G."/>
            <person name="Ruiz-Duenas F.J."/>
            <person name="Serrano A."/>
            <person name="Henrissat B."/>
            <person name="Drula E."/>
            <person name="Hughes K.W."/>
            <person name="Mata J.L."/>
            <person name="Ishikawa N.K."/>
            <person name="Vargas-Isla R."/>
            <person name="Ushijima S."/>
            <person name="Smith C.A."/>
            <person name="Ahrendt S."/>
            <person name="Andreopoulos W."/>
            <person name="He G."/>
            <person name="Labutti K."/>
            <person name="Lipzen A."/>
            <person name="Ng V."/>
            <person name="Sandor L."/>
            <person name="Barry K."/>
            <person name="Martinez A.T."/>
            <person name="Xiao Y."/>
            <person name="Gibbons J.G."/>
            <person name="Terashima K."/>
            <person name="Hibbett D.S."/>
            <person name="Grigoriev I.V."/>
        </authorList>
    </citation>
    <scope>NUCLEOTIDE SEQUENCE</scope>
    <source>
        <strain evidence="6">TFB10827</strain>
    </source>
</reference>
<evidence type="ECO:0000256" key="2">
    <source>
        <dbReference type="ARBA" id="ARBA00022723"/>
    </source>
</evidence>
<keyword evidence="7" id="KW-1185">Reference proteome</keyword>
<name>A0ABQ8PZM4_9AGAR</name>
<dbReference type="EMBL" id="MU790964">
    <property type="protein sequence ID" value="KAJ3991727.1"/>
    <property type="molecule type" value="Genomic_DNA"/>
</dbReference>
<sequence length="465" mass="53946">MKRIQQNHCRKRTTASIKIAALNIRGHGVINPDNPDNKWLHARQIMNQKGIGILVIGEAHMDAERRAEIEHIHGAYLKIYFSRLPNTANAAGIAFALNKRITNTKGIQTYEVVAGHALLLEINWHNNERLSILGIYAPNASMQDNATFWTKVQDFFARNPRIRKPDLMLGDCNVVEEPMDRLPMRNDTNGAVDALDELKSLLRLEDGWRNTYPNTLQYTFMRTTRDQTKHHARLDRIYNKTSISDQLFEWKIESPGIKTDHDMVSVRYTSESAPMMGRGRWVMPPHILYDSVIKDFIDTEGRKLEESFETPQDQDWNADENIQTKWMDFQSRFTTLARERTKIVVPRLEKEIRTMANQIDTISNDPHLMEDERLLSTTVLKEKLSVLEQKRHRSTREMTRVGNHIYGKTISRYWSQQNKSKTPRQPLTRLKILEPELPNMSYAEGIPNGNAAEREPTARYETNSQ</sequence>
<evidence type="ECO:0000256" key="1">
    <source>
        <dbReference type="ARBA" id="ARBA00001946"/>
    </source>
</evidence>
<dbReference type="Proteomes" id="UP001163828">
    <property type="component" value="Unassembled WGS sequence"/>
</dbReference>
<organism evidence="6 7">
    <name type="scientific">Lentinula boryana</name>
    <dbReference type="NCBI Taxonomy" id="40481"/>
    <lineage>
        <taxon>Eukaryota</taxon>
        <taxon>Fungi</taxon>
        <taxon>Dikarya</taxon>
        <taxon>Basidiomycota</taxon>
        <taxon>Agaricomycotina</taxon>
        <taxon>Agaricomycetes</taxon>
        <taxon>Agaricomycetidae</taxon>
        <taxon>Agaricales</taxon>
        <taxon>Marasmiineae</taxon>
        <taxon>Omphalotaceae</taxon>
        <taxon>Lentinula</taxon>
    </lineage>
</organism>
<dbReference type="SUPFAM" id="SSF56219">
    <property type="entry name" value="DNase I-like"/>
    <property type="match status" value="1"/>
</dbReference>